<dbReference type="Pfam" id="PF03431">
    <property type="entry name" value="RNA_replicase_B"/>
    <property type="match status" value="1"/>
</dbReference>
<dbReference type="InterPro" id="IPR005093">
    <property type="entry name" value="RNArep_beta"/>
</dbReference>
<evidence type="ECO:0000256" key="7">
    <source>
        <dbReference type="ARBA" id="ARBA00030248"/>
    </source>
</evidence>
<keyword evidence="12" id="KW-1185">Reference proteome</keyword>
<dbReference type="EC" id="2.7.7.48" evidence="1"/>
<name>A0A8S5KY78_9VIRU</name>
<keyword evidence="4" id="KW-0548">Nucleotidyltransferase</keyword>
<proteinExistence type="predicted"/>
<gene>
    <name evidence="11" type="primary">Gerhypos.4_35_3</name>
</gene>
<evidence type="ECO:0000256" key="2">
    <source>
        <dbReference type="ARBA" id="ARBA00022484"/>
    </source>
</evidence>
<dbReference type="GO" id="GO:0003968">
    <property type="term" value="F:RNA-directed RNA polymerase activity"/>
    <property type="evidence" value="ECO:0007669"/>
    <property type="project" value="UniProtKB-KW"/>
</dbReference>
<evidence type="ECO:0000259" key="10">
    <source>
        <dbReference type="PROSITE" id="PS50522"/>
    </source>
</evidence>
<feature type="binding site" evidence="9">
    <location>
        <position position="429"/>
    </location>
    <ligand>
        <name>Mg(2+)</name>
        <dbReference type="ChEBI" id="CHEBI:18420"/>
        <label>2</label>
    </ligand>
</feature>
<evidence type="ECO:0000256" key="1">
    <source>
        <dbReference type="ARBA" id="ARBA00012494"/>
    </source>
</evidence>
<sequence>MELKRGPPLDTFTREGNGVKSLVELLEHLLHDCGRKSAASVLRDVETLRERVEHEGDSFITISLPSFCRDFERSLDERRVSPGSFASFKKKKGSKIPAFLQGFLSHVFGSDGALLPKPRVDCIRSVRQVCLFGKKIERTCSKERVVDATLSFKQCDAEVADEAPTDELWMTAKKVASVILRALPLSQGPFMDTLIPRHGPGATREHISGNQKWRFSRWHERLEEVGFTYDRFGRASNLATAEDLVSWPYLVPPEDEEPVRVVFVPKTLRSPRVIAVEPVCMQYAQQALSRLLVRQLEDCRFTAGHMNFSDQTVNQVLSQIASGDGRYATLDMSEASDRVSKACVHDLLSAAPVFRRLVMAARSQQAQTPDGEVIPLKKFASMGSALCFPMEALMFFTSIIASRLNRAGVRVTHDSVHTFGRDVFVYGDDLIVPVSEAAAICDDLESLGLKVNRHKSFWTGKFRESCGVDCYDSVKVTPVYLRRDPPADRADVHGLLSAIATANQLFQADYTKAAAALREAVEDLLGKLPEVPTGSPACGWQFHSEESPRRRWNRDLQRAEMLAWVPTPLKQADPLDGDAALAKCIRMVGQTTLDPRDPTKPIPVPDGKHLSTSVRPYGLALKRRWVPIHQY</sequence>
<organism evidence="11 12">
    <name type="scientific">ssRNA phage Gerhypos.4_35</name>
    <dbReference type="NCBI Taxonomy" id="2786337"/>
    <lineage>
        <taxon>Viruses</taxon>
        <taxon>Riboviria</taxon>
        <taxon>Orthornavirae</taxon>
        <taxon>Lenarviricota</taxon>
        <taxon>Leviviricetes</taxon>
        <taxon>Timlovirales</taxon>
        <taxon>Steitzviridae</taxon>
        <taxon>Lughthovirus</taxon>
        <taxon>Lughthovirus pedadaptatum</taxon>
        <taxon>Cunarovirus pedadaptatum</taxon>
    </lineage>
</organism>
<dbReference type="GO" id="GO:0046872">
    <property type="term" value="F:metal ion binding"/>
    <property type="evidence" value="ECO:0007669"/>
    <property type="project" value="UniProtKB-KW"/>
</dbReference>
<dbReference type="KEGG" id="vg:80399865"/>
<feature type="binding site" evidence="9">
    <location>
        <position position="331"/>
    </location>
    <ligand>
        <name>Mg(2+)</name>
        <dbReference type="ChEBI" id="CHEBI:18420"/>
        <label>2</label>
    </ligand>
</feature>
<keyword evidence="9" id="KW-0460">Magnesium</keyword>
<evidence type="ECO:0000256" key="8">
    <source>
        <dbReference type="ARBA" id="ARBA00048744"/>
    </source>
</evidence>
<feature type="binding site" evidence="9">
    <location>
        <position position="428"/>
    </location>
    <ligand>
        <name>Mg(2+)</name>
        <dbReference type="ChEBI" id="CHEBI:18420"/>
        <label>2</label>
    </ligand>
</feature>
<evidence type="ECO:0000313" key="11">
    <source>
        <dbReference type="EMBL" id="DAD50256.1"/>
    </source>
</evidence>
<dbReference type="InterPro" id="IPR043502">
    <property type="entry name" value="DNA/RNA_pol_sf"/>
</dbReference>
<comment type="catalytic activity">
    <reaction evidence="8">
        <text>RNA(n) + a ribonucleoside 5'-triphosphate = RNA(n+1) + diphosphate</text>
        <dbReference type="Rhea" id="RHEA:21248"/>
        <dbReference type="Rhea" id="RHEA-COMP:14527"/>
        <dbReference type="Rhea" id="RHEA-COMP:17342"/>
        <dbReference type="ChEBI" id="CHEBI:33019"/>
        <dbReference type="ChEBI" id="CHEBI:61557"/>
        <dbReference type="ChEBI" id="CHEBI:140395"/>
        <dbReference type="EC" id="2.7.7.48"/>
    </reaction>
</comment>
<feature type="domain" description="RdRp catalytic" evidence="10">
    <location>
        <begin position="316"/>
        <end position="460"/>
    </location>
</feature>
<evidence type="ECO:0000256" key="4">
    <source>
        <dbReference type="ARBA" id="ARBA00022695"/>
    </source>
</evidence>
<keyword evidence="6" id="KW-0693">Viral RNA replication</keyword>
<comment type="cofactor">
    <cofactor evidence="9">
        <name>Mg(2+)</name>
        <dbReference type="ChEBI" id="CHEBI:18420"/>
    </cofactor>
    <text evidence="9">Binds 2 Mg(2+) per subunit.</text>
</comment>
<dbReference type="InterPro" id="IPR007096">
    <property type="entry name" value="RNA-dir_Rpol_cat_phage"/>
</dbReference>
<dbReference type="GO" id="GO:0039694">
    <property type="term" value="P:viral RNA genome replication"/>
    <property type="evidence" value="ECO:0007669"/>
    <property type="project" value="InterPro"/>
</dbReference>
<dbReference type="GeneID" id="80399865"/>
<dbReference type="PROSITE" id="PS50522">
    <property type="entry name" value="RDRP_PHAGE"/>
    <property type="match status" value="1"/>
</dbReference>
<keyword evidence="5" id="KW-0547">Nucleotide-binding</keyword>
<keyword evidence="9" id="KW-0479">Metal-binding</keyword>
<evidence type="ECO:0000256" key="5">
    <source>
        <dbReference type="ARBA" id="ARBA00022741"/>
    </source>
</evidence>
<evidence type="ECO:0000313" key="12">
    <source>
        <dbReference type="Proteomes" id="UP000681443"/>
    </source>
</evidence>
<dbReference type="SUPFAM" id="SSF56672">
    <property type="entry name" value="DNA/RNA polymerases"/>
    <property type="match status" value="1"/>
</dbReference>
<evidence type="ECO:0000256" key="3">
    <source>
        <dbReference type="ARBA" id="ARBA00022679"/>
    </source>
</evidence>
<keyword evidence="3" id="KW-0808">Transferase</keyword>
<dbReference type="EMBL" id="BK013474">
    <property type="protein sequence ID" value="DAD50256.1"/>
    <property type="molecule type" value="Genomic_RNA"/>
</dbReference>
<dbReference type="GO" id="GO:0000166">
    <property type="term" value="F:nucleotide binding"/>
    <property type="evidence" value="ECO:0007669"/>
    <property type="project" value="UniProtKB-KW"/>
</dbReference>
<evidence type="ECO:0000256" key="9">
    <source>
        <dbReference type="PIRSR" id="PIRSR605093-1"/>
    </source>
</evidence>
<dbReference type="Proteomes" id="UP000681443">
    <property type="component" value="Segment"/>
</dbReference>
<accession>A0A8S5KY78</accession>
<protein>
    <recommendedName>
        <fullName evidence="1">RNA-directed RNA polymerase</fullName>
        <ecNumber evidence="1">2.7.7.48</ecNumber>
    </recommendedName>
    <alternativeName>
        <fullName evidence="7">RNA replicase beta chain</fullName>
    </alternativeName>
</protein>
<keyword evidence="2 11" id="KW-0696">RNA-directed RNA polymerase</keyword>
<dbReference type="RefSeq" id="YP_010771421.1">
    <property type="nucleotide sequence ID" value="NC_074292.1"/>
</dbReference>
<evidence type="ECO:0000256" key="6">
    <source>
        <dbReference type="ARBA" id="ARBA00022953"/>
    </source>
</evidence>
<reference evidence="11 12" key="1">
    <citation type="submission" date="2020-09" db="EMBL/GenBank/DDBJ databases">
        <title>Leviviricetes taxonomy.</title>
        <authorList>
            <person name="Stockdale S.R."/>
            <person name="Callanan J."/>
            <person name="Adriaenssens E.M."/>
            <person name="Kuhn J.H."/>
            <person name="Rumnieks J."/>
            <person name="Shkoporov A."/>
            <person name="Draper L.A."/>
            <person name="Ross P."/>
            <person name="Hill C."/>
        </authorList>
    </citation>
    <scope>NUCLEOTIDE SEQUENCE [LARGE SCALE GENOMIC DNA]</scope>
</reference>